<evidence type="ECO:0000313" key="1">
    <source>
        <dbReference type="EMBL" id="TQL84895.1"/>
    </source>
</evidence>
<comment type="caution">
    <text evidence="1">The sequence shown here is derived from an EMBL/GenBank/DDBJ whole genome shotgun (WGS) entry which is preliminary data.</text>
</comment>
<accession>A0A543BJ87</accession>
<dbReference type="Proteomes" id="UP000317209">
    <property type="component" value="Unassembled WGS sequence"/>
</dbReference>
<reference evidence="1 2" key="1">
    <citation type="submission" date="2019-06" db="EMBL/GenBank/DDBJ databases">
        <title>Sequencing the genomes of 1000 actinobacteria strains.</title>
        <authorList>
            <person name="Klenk H.-P."/>
        </authorList>
    </citation>
    <scope>NUCLEOTIDE SEQUENCE [LARGE SCALE GENOMIC DNA]</scope>
    <source>
        <strain evidence="1 2">DSM 20169</strain>
    </source>
</reference>
<protein>
    <submittedName>
        <fullName evidence="1">Uncharacterized protein</fullName>
    </submittedName>
</protein>
<keyword evidence="2" id="KW-1185">Reference proteome</keyword>
<dbReference type="OrthoDB" id="3186544at2"/>
<evidence type="ECO:0000313" key="2">
    <source>
        <dbReference type="Proteomes" id="UP000317209"/>
    </source>
</evidence>
<dbReference type="AlphaFoldDB" id="A0A543BJ87"/>
<sequence>MTTTAVAATDLNAEALGRIRDYTDPAGVNKRTNRLSAENTTTADPYRRAYADFQHAVQLSDDYDEILASALAVVDTARLYTAEQMISTELREHVRFQTAMEINYGGDATRPAFKFLDEQLRDLMRTVREQEPALQGISNASHALRGGGASQDAWQVIEDQIERYRELRRVQRHIFVVLGDAGARPYRIDVLNRSGQLRAAFDHESSYTARRRFWRTARDEQGSAGFNDWLTTPPRPQFDRDGADVFPDDAAAYLRWISADDKAWIPDEATLLSVHETAETMLTSAAVKNRIKAKEKYYDDRDLTPTKGVKVSIL</sequence>
<dbReference type="RefSeq" id="WP_141870907.1">
    <property type="nucleotide sequence ID" value="NZ_VFOX01000001.1"/>
</dbReference>
<name>A0A543BJ87_9MICO</name>
<proteinExistence type="predicted"/>
<gene>
    <name evidence="1" type="ORF">FB560_0488</name>
</gene>
<organism evidence="1 2">
    <name type="scientific">Microbacterium saperdae</name>
    <dbReference type="NCBI Taxonomy" id="69368"/>
    <lineage>
        <taxon>Bacteria</taxon>
        <taxon>Bacillati</taxon>
        <taxon>Actinomycetota</taxon>
        <taxon>Actinomycetes</taxon>
        <taxon>Micrococcales</taxon>
        <taxon>Microbacteriaceae</taxon>
        <taxon>Microbacterium</taxon>
    </lineage>
</organism>
<dbReference type="EMBL" id="VFOX01000001">
    <property type="protein sequence ID" value="TQL84895.1"/>
    <property type="molecule type" value="Genomic_DNA"/>
</dbReference>